<dbReference type="InterPro" id="IPR001466">
    <property type="entry name" value="Beta-lactam-related"/>
</dbReference>
<gene>
    <name evidence="2" type="ORF">Krac_0758</name>
</gene>
<name>D6U8H7_KTERA</name>
<evidence type="ECO:0000259" key="1">
    <source>
        <dbReference type="Pfam" id="PF00144"/>
    </source>
</evidence>
<proteinExistence type="predicted"/>
<evidence type="ECO:0000313" key="2">
    <source>
        <dbReference type="EMBL" id="EFH80188.1"/>
    </source>
</evidence>
<keyword evidence="2" id="KW-0378">Hydrolase</keyword>
<dbReference type="EMBL" id="ADVG01000005">
    <property type="protein sequence ID" value="EFH80188.1"/>
    <property type="molecule type" value="Genomic_DNA"/>
</dbReference>
<reference evidence="2 3" key="1">
    <citation type="journal article" date="2011" name="Stand. Genomic Sci.">
        <title>Non-contiguous finished genome sequence and contextual data of the filamentous soil bacterium Ktedonobacter racemifer type strain (SOSP1-21).</title>
        <authorList>
            <person name="Chang Y.J."/>
            <person name="Land M."/>
            <person name="Hauser L."/>
            <person name="Chertkov O."/>
            <person name="Del Rio T.G."/>
            <person name="Nolan M."/>
            <person name="Copeland A."/>
            <person name="Tice H."/>
            <person name="Cheng J.F."/>
            <person name="Lucas S."/>
            <person name="Han C."/>
            <person name="Goodwin L."/>
            <person name="Pitluck S."/>
            <person name="Ivanova N."/>
            <person name="Ovchinikova G."/>
            <person name="Pati A."/>
            <person name="Chen A."/>
            <person name="Palaniappan K."/>
            <person name="Mavromatis K."/>
            <person name="Liolios K."/>
            <person name="Brettin T."/>
            <person name="Fiebig A."/>
            <person name="Rohde M."/>
            <person name="Abt B."/>
            <person name="Goker M."/>
            <person name="Detter J.C."/>
            <person name="Woyke T."/>
            <person name="Bristow J."/>
            <person name="Eisen J.A."/>
            <person name="Markowitz V."/>
            <person name="Hugenholtz P."/>
            <person name="Kyrpides N.C."/>
            <person name="Klenk H.P."/>
            <person name="Lapidus A."/>
        </authorList>
    </citation>
    <scope>NUCLEOTIDE SEQUENCE [LARGE SCALE GENOMIC DNA]</scope>
    <source>
        <strain evidence="3">DSM 44963</strain>
    </source>
</reference>
<dbReference type="STRING" id="485913.Krac_0758"/>
<dbReference type="Proteomes" id="UP000004508">
    <property type="component" value="Unassembled WGS sequence"/>
</dbReference>
<dbReference type="GO" id="GO:0019875">
    <property type="term" value="F:6-aminohexanoate-dimer hydrolase activity"/>
    <property type="evidence" value="ECO:0007669"/>
    <property type="project" value="UniProtKB-EC"/>
</dbReference>
<dbReference type="PANTHER" id="PTHR43283:SF7">
    <property type="entry name" value="BETA-LACTAMASE-RELATED DOMAIN-CONTAINING PROTEIN"/>
    <property type="match status" value="1"/>
</dbReference>
<comment type="caution">
    <text evidence="2">The sequence shown here is derived from an EMBL/GenBank/DDBJ whole genome shotgun (WGS) entry which is preliminary data.</text>
</comment>
<dbReference type="RefSeq" id="WP_007922598.1">
    <property type="nucleotide sequence ID" value="NZ_ADVG01000005.1"/>
</dbReference>
<accession>D6U8H7</accession>
<dbReference type="PANTHER" id="PTHR43283">
    <property type="entry name" value="BETA-LACTAMASE-RELATED"/>
    <property type="match status" value="1"/>
</dbReference>
<dbReference type="AlphaFoldDB" id="D6U8H7"/>
<dbReference type="Gene3D" id="3.40.710.10">
    <property type="entry name" value="DD-peptidase/beta-lactamase superfamily"/>
    <property type="match status" value="1"/>
</dbReference>
<dbReference type="InterPro" id="IPR050789">
    <property type="entry name" value="Diverse_Enzym_Activities"/>
</dbReference>
<dbReference type="Pfam" id="PF00144">
    <property type="entry name" value="Beta-lactamase"/>
    <property type="match status" value="1"/>
</dbReference>
<evidence type="ECO:0000313" key="3">
    <source>
        <dbReference type="Proteomes" id="UP000004508"/>
    </source>
</evidence>
<sequence length="406" mass="45323">MSFQRPPKTADELGLMRGFPPSPDARVTHATQLLGPYNRWSFQNIQKLNPTADVWRGNGPVAHFDEELGDIDEIPYQRRDGTTYTFGEMPELSYTDGIAVVHQGKMIYERYLNGMQAYTRHAWASGSKSMTGTIAAMLAYEGLFDLKAPVTTYLPELNASGWASATVRQVMDMTTAITFAEGKPDPLLEQPGMAHPSMVENWMYSVTMGWRARPQGYAGPETSYDLLATMKRAGKHGERFTYLTPNTDILAWIMKRLLDKPLADIMQERIWSKLGAERDACWVVGPTTEETSGSGLLTTLRDMARFGQMLLQQGWFNGQQIIPTAIVEDIERSAKGSSPYSHHWWMVNKEHGAYCALGFGGQMLYIDPRAQLVVAKFSSYPTPVDGGEEFFHAFAALPALANALVR</sequence>
<dbReference type="InParanoid" id="D6U8H7"/>
<feature type="domain" description="Beta-lactamase-related" evidence="1">
    <location>
        <begin position="98"/>
        <end position="387"/>
    </location>
</feature>
<dbReference type="InterPro" id="IPR012338">
    <property type="entry name" value="Beta-lactam/transpept-like"/>
</dbReference>
<dbReference type="SUPFAM" id="SSF56601">
    <property type="entry name" value="beta-lactamase/transpeptidase-like"/>
    <property type="match status" value="1"/>
</dbReference>
<protein>
    <submittedName>
        <fullName evidence="2">6-aminohexanoate-dimer hydrolase</fullName>
        <ecNumber evidence="2">3.5.1.46</ecNumber>
    </submittedName>
</protein>
<dbReference type="OrthoDB" id="9770183at2"/>
<dbReference type="EC" id="3.5.1.46" evidence="2"/>
<organism evidence="2 3">
    <name type="scientific">Ktedonobacter racemifer DSM 44963</name>
    <dbReference type="NCBI Taxonomy" id="485913"/>
    <lineage>
        <taxon>Bacteria</taxon>
        <taxon>Bacillati</taxon>
        <taxon>Chloroflexota</taxon>
        <taxon>Ktedonobacteria</taxon>
        <taxon>Ktedonobacterales</taxon>
        <taxon>Ktedonobacteraceae</taxon>
        <taxon>Ktedonobacter</taxon>
    </lineage>
</organism>
<dbReference type="eggNOG" id="COG1680">
    <property type="taxonomic scope" value="Bacteria"/>
</dbReference>
<keyword evidence="3" id="KW-1185">Reference proteome</keyword>